<dbReference type="STRING" id="314278.NB231_11004"/>
<dbReference type="PIRSF" id="PIRSF006380">
    <property type="entry name" value="UCP006380"/>
    <property type="match status" value="1"/>
</dbReference>
<dbReference type="Pfam" id="PF01949">
    <property type="entry name" value="Endo_dU"/>
    <property type="match status" value="1"/>
</dbReference>
<comment type="caution">
    <text evidence="1">The sequence shown here is derived from an EMBL/GenBank/DDBJ whole genome shotgun (WGS) entry which is preliminary data.</text>
</comment>
<dbReference type="eggNOG" id="COG1628">
    <property type="taxonomic scope" value="Bacteria"/>
</dbReference>
<dbReference type="PANTHER" id="PTHR39518">
    <property type="entry name" value="UPF0215 PROTEIN MJ1150"/>
    <property type="match status" value="1"/>
</dbReference>
<dbReference type="InterPro" id="IPR002802">
    <property type="entry name" value="Endo_dU"/>
</dbReference>
<evidence type="ECO:0000313" key="2">
    <source>
        <dbReference type="Proteomes" id="UP000003374"/>
    </source>
</evidence>
<organism evidence="1 2">
    <name type="scientific">Nitrococcus mobilis Nb-231</name>
    <dbReference type="NCBI Taxonomy" id="314278"/>
    <lineage>
        <taxon>Bacteria</taxon>
        <taxon>Pseudomonadati</taxon>
        <taxon>Pseudomonadota</taxon>
        <taxon>Gammaproteobacteria</taxon>
        <taxon>Chromatiales</taxon>
        <taxon>Ectothiorhodospiraceae</taxon>
        <taxon>Nitrococcus</taxon>
    </lineage>
</organism>
<dbReference type="Gene3D" id="3.30.2170.10">
    <property type="entry name" value="archaeoglobus fulgidus dsm 4304 superfamily"/>
    <property type="match status" value="1"/>
</dbReference>
<dbReference type="HOGENOM" id="CLU_095956_1_0_6"/>
<dbReference type="HAMAP" id="MF_00582">
    <property type="entry name" value="UPF0215"/>
    <property type="match status" value="1"/>
</dbReference>
<accession>A4BTX9</accession>
<sequence>MEGDRHRFMSFIAEVAKMDGRLSHVIGFDDASFASEHRGDVTVVGAVFSGARLEGVLCGRVRRDGANATRELVRMVRQSRFAPQLQCVLLQGVALAGFNVIDVLQLSESLSLPVLVVARRAPDRPAIREALLHRVSGGRRKWQLIERLGPMEPLVAVHVQRVGLTLAQAQALLERFALHSRIPEPLRTAHLIAGALAGGWSKQRV</sequence>
<proteinExistence type="inferred from homology"/>
<name>A4BTX9_9GAMM</name>
<dbReference type="Proteomes" id="UP000003374">
    <property type="component" value="Unassembled WGS sequence"/>
</dbReference>
<reference evidence="1 2" key="1">
    <citation type="submission" date="2006-02" db="EMBL/GenBank/DDBJ databases">
        <authorList>
            <person name="Waterbury J."/>
            <person name="Ferriera S."/>
            <person name="Johnson J."/>
            <person name="Kravitz S."/>
            <person name="Halpern A."/>
            <person name="Remington K."/>
            <person name="Beeson K."/>
            <person name="Tran B."/>
            <person name="Rogers Y.-H."/>
            <person name="Friedman R."/>
            <person name="Venter J.C."/>
        </authorList>
    </citation>
    <scope>NUCLEOTIDE SEQUENCE [LARGE SCALE GENOMIC DNA]</scope>
    <source>
        <strain evidence="1 2">Nb-231</strain>
    </source>
</reference>
<keyword evidence="2" id="KW-1185">Reference proteome</keyword>
<dbReference type="EMBL" id="AAOF01000016">
    <property type="protein sequence ID" value="EAR20800.1"/>
    <property type="molecule type" value="Genomic_DNA"/>
</dbReference>
<evidence type="ECO:0000313" key="1">
    <source>
        <dbReference type="EMBL" id="EAR20800.1"/>
    </source>
</evidence>
<protein>
    <submittedName>
        <fullName evidence="1">Uncharacterized protein</fullName>
    </submittedName>
</protein>
<dbReference type="AlphaFoldDB" id="A4BTX9"/>
<gene>
    <name evidence="1" type="ORF">NB231_11004</name>
</gene>
<dbReference type="PANTHER" id="PTHR39518:SF2">
    <property type="entry name" value="UPF0215 PROTEIN MJ1150"/>
    <property type="match status" value="1"/>
</dbReference>